<keyword evidence="2" id="KW-1185">Reference proteome</keyword>
<dbReference type="RefSeq" id="WP_306859141.1">
    <property type="nucleotide sequence ID" value="NZ_JAUSRB010000002.1"/>
</dbReference>
<dbReference type="EMBL" id="JAUSRB010000002">
    <property type="protein sequence ID" value="MDP9862816.1"/>
    <property type="molecule type" value="Genomic_DNA"/>
</dbReference>
<reference evidence="1 2" key="1">
    <citation type="submission" date="2023-07" db="EMBL/GenBank/DDBJ databases">
        <title>Sequencing the genomes of 1000 actinobacteria strains.</title>
        <authorList>
            <person name="Klenk H.-P."/>
        </authorList>
    </citation>
    <scope>NUCLEOTIDE SEQUENCE [LARGE SCALE GENOMIC DNA]</scope>
    <source>
        <strain evidence="1 2">DSM 44109</strain>
    </source>
</reference>
<proteinExistence type="predicted"/>
<dbReference type="Proteomes" id="UP001230426">
    <property type="component" value="Unassembled WGS sequence"/>
</dbReference>
<protein>
    <submittedName>
        <fullName evidence="1">Uncharacterized protein</fullName>
    </submittedName>
</protein>
<sequence length="247" mass="27011">MQKATVPKPSAHLVLNYRESRPHGWPARPGQTVGATIGGHTAARDFERNGKSYRISLLPFGQAGDSPHPVYEDVPTDAAIDFKRTLAKAFGAYYSFKYVGGFHGGPAFDVQSYSVFTDQDTSPDLSYGADLYVVCDPGLRQGVHGTLRWIQVARRIGAAGSSESYVDNVGRPNPFYKYGGRTSIYGDQVFNFVYGIVPDMTSVLSDVQFMAEAFLVQDTGTTSATGKAVVNVFAGIKYGWQVQERQR</sequence>
<evidence type="ECO:0000313" key="2">
    <source>
        <dbReference type="Proteomes" id="UP001230426"/>
    </source>
</evidence>
<gene>
    <name evidence="1" type="ORF">J2S55_002082</name>
</gene>
<comment type="caution">
    <text evidence="1">The sequence shown here is derived from an EMBL/GenBank/DDBJ whole genome shotgun (WGS) entry which is preliminary data.</text>
</comment>
<name>A0ABT9R0R4_9ACTN</name>
<accession>A0ABT9R0R4</accession>
<evidence type="ECO:0000313" key="1">
    <source>
        <dbReference type="EMBL" id="MDP9862816.1"/>
    </source>
</evidence>
<organism evidence="1 2">
    <name type="scientific">Streptosporangium brasiliense</name>
    <dbReference type="NCBI Taxonomy" id="47480"/>
    <lineage>
        <taxon>Bacteria</taxon>
        <taxon>Bacillati</taxon>
        <taxon>Actinomycetota</taxon>
        <taxon>Actinomycetes</taxon>
        <taxon>Streptosporangiales</taxon>
        <taxon>Streptosporangiaceae</taxon>
        <taxon>Streptosporangium</taxon>
    </lineage>
</organism>